<dbReference type="KEGG" id="wch:wcw_0141"/>
<sequence>MTSSMTDVWRLFLYFPLGLAPAIFFGSRFIVQWIQSERLKQSTVTPLFWKLSLAGNLLFMLHYIIQVQYPFALIQAANGVISWRNLNLMGKRKPFSTGTAIGIMAAALTALTLSFAGQSYLLIGEWDWIRTPTKFINESRVHHSFGWHLLGAFSGALFSSRFWVQWWQAEHRQRSELRSAFWWLSIAGSILSLIYFVGIQDIVSVFNQSFGLIPYVRNLMLINHSKIK</sequence>
<feature type="transmembrane region" description="Helical" evidence="1">
    <location>
        <begin position="180"/>
        <end position="199"/>
    </location>
</feature>
<keyword evidence="3" id="KW-0808">Transferase</keyword>
<keyword evidence="4" id="KW-1185">Reference proteome</keyword>
<evidence type="ECO:0000256" key="1">
    <source>
        <dbReference type="SAM" id="Phobius"/>
    </source>
</evidence>
<dbReference type="InterPro" id="IPR011499">
    <property type="entry name" value="Lipid_A_biosynth_N"/>
</dbReference>
<dbReference type="SMART" id="SM01259">
    <property type="entry name" value="LAB_N"/>
    <property type="match status" value="2"/>
</dbReference>
<dbReference type="EC" id="2.4.1.182" evidence="3"/>
<feature type="transmembrane region" description="Helical" evidence="1">
    <location>
        <begin position="12"/>
        <end position="35"/>
    </location>
</feature>
<keyword evidence="1" id="KW-0812">Transmembrane</keyword>
<gene>
    <name evidence="3" type="ordered locus">wcw_0141</name>
</gene>
<protein>
    <submittedName>
        <fullName evidence="3">Putative lipid A disaccharide synthase LpxB</fullName>
        <ecNumber evidence="3">2.4.1.182</ecNumber>
    </submittedName>
</protein>
<keyword evidence="3" id="KW-0328">Glycosyltransferase</keyword>
<dbReference type="GO" id="GO:0009245">
    <property type="term" value="P:lipid A biosynthetic process"/>
    <property type="evidence" value="ECO:0007669"/>
    <property type="project" value="InterPro"/>
</dbReference>
<keyword evidence="1" id="KW-0472">Membrane</keyword>
<feature type="domain" description="Lipid A biosynthesis N-terminal" evidence="2">
    <location>
        <begin position="17"/>
        <end position="88"/>
    </location>
</feature>
<feature type="domain" description="Lipid A biosynthesis N-terminal" evidence="2">
    <location>
        <begin position="150"/>
        <end position="221"/>
    </location>
</feature>
<dbReference type="Pfam" id="PF07578">
    <property type="entry name" value="LAB_N"/>
    <property type="match status" value="2"/>
</dbReference>
<organism evidence="3 4">
    <name type="scientific">Waddlia chondrophila (strain ATCC VR-1470 / WSU 86-1044)</name>
    <dbReference type="NCBI Taxonomy" id="716544"/>
    <lineage>
        <taxon>Bacteria</taxon>
        <taxon>Pseudomonadati</taxon>
        <taxon>Chlamydiota</taxon>
        <taxon>Chlamydiia</taxon>
        <taxon>Parachlamydiales</taxon>
        <taxon>Waddliaceae</taxon>
        <taxon>Waddlia</taxon>
    </lineage>
</organism>
<dbReference type="STRING" id="716544.wcw_0141"/>
<feature type="transmembrane region" description="Helical" evidence="1">
    <location>
        <begin position="141"/>
        <end position="159"/>
    </location>
</feature>
<dbReference type="AlphaFoldDB" id="D6YTQ5"/>
<dbReference type="GO" id="GO:0016020">
    <property type="term" value="C:membrane"/>
    <property type="evidence" value="ECO:0007669"/>
    <property type="project" value="GOC"/>
</dbReference>
<feature type="transmembrane region" description="Helical" evidence="1">
    <location>
        <begin position="100"/>
        <end position="121"/>
    </location>
</feature>
<dbReference type="EMBL" id="CP001928">
    <property type="protein sequence ID" value="ADI37516.1"/>
    <property type="molecule type" value="Genomic_DNA"/>
</dbReference>
<evidence type="ECO:0000313" key="4">
    <source>
        <dbReference type="Proteomes" id="UP000001505"/>
    </source>
</evidence>
<dbReference type="HOGENOM" id="CLU_082899_0_0_0"/>
<evidence type="ECO:0000259" key="2">
    <source>
        <dbReference type="SMART" id="SM01259"/>
    </source>
</evidence>
<reference evidence="3 4" key="1">
    <citation type="journal article" date="2010" name="PLoS ONE">
        <title>The Waddlia genome: a window into chlamydial biology.</title>
        <authorList>
            <person name="Bertelli C."/>
            <person name="Collyn F."/>
            <person name="Croxatto A."/>
            <person name="Ruckert C."/>
            <person name="Polkinghorne A."/>
            <person name="Kebbi-Beghdadi C."/>
            <person name="Goesmann A."/>
            <person name="Vaughan L."/>
            <person name="Greub G."/>
        </authorList>
    </citation>
    <scope>NUCLEOTIDE SEQUENCE [LARGE SCALE GENOMIC DNA]</scope>
    <source>
        <strain evidence="4">ATCC VR-1470 / WSU 86-1044</strain>
    </source>
</reference>
<dbReference type="GO" id="GO:0008915">
    <property type="term" value="F:lipid-A-disaccharide synthase activity"/>
    <property type="evidence" value="ECO:0007669"/>
    <property type="project" value="UniProtKB-EC"/>
</dbReference>
<dbReference type="eggNOG" id="COG3952">
    <property type="taxonomic scope" value="Bacteria"/>
</dbReference>
<proteinExistence type="predicted"/>
<keyword evidence="1" id="KW-1133">Transmembrane helix</keyword>
<dbReference type="Proteomes" id="UP000001505">
    <property type="component" value="Chromosome"/>
</dbReference>
<accession>D6YTQ5</accession>
<evidence type="ECO:0000313" key="3">
    <source>
        <dbReference type="EMBL" id="ADI37516.1"/>
    </source>
</evidence>
<name>D6YTQ5_WADCW</name>